<comment type="similarity">
    <text evidence="1">Belongs to the ribonucleoside diphosphate reductase class-2 family.</text>
</comment>
<protein>
    <recommendedName>
        <fullName evidence="2">ribonucleoside-diphosphate reductase</fullName>
        <ecNumber evidence="2">1.17.4.1</ecNumber>
    </recommendedName>
</protein>
<comment type="catalytic activity">
    <reaction evidence="5">
        <text>a 2'-deoxyribonucleoside 5'-diphosphate + [thioredoxin]-disulfide + H2O = a ribonucleoside 5'-diphosphate + [thioredoxin]-dithiol</text>
        <dbReference type="Rhea" id="RHEA:23252"/>
        <dbReference type="Rhea" id="RHEA-COMP:10698"/>
        <dbReference type="Rhea" id="RHEA-COMP:10700"/>
        <dbReference type="ChEBI" id="CHEBI:15377"/>
        <dbReference type="ChEBI" id="CHEBI:29950"/>
        <dbReference type="ChEBI" id="CHEBI:50058"/>
        <dbReference type="ChEBI" id="CHEBI:57930"/>
        <dbReference type="ChEBI" id="CHEBI:73316"/>
        <dbReference type="EC" id="1.17.4.1"/>
    </reaction>
</comment>
<dbReference type="Proteomes" id="UP000248168">
    <property type="component" value="Unassembled WGS sequence"/>
</dbReference>
<dbReference type="GO" id="GO:0004748">
    <property type="term" value="F:ribonucleoside-diphosphate reductase activity, thioredoxin disulfide as acceptor"/>
    <property type="evidence" value="ECO:0007669"/>
    <property type="project" value="UniProtKB-EC"/>
</dbReference>
<organism evidence="7 8">
    <name type="scientific">Nitrospira lenta</name>
    <dbReference type="NCBI Taxonomy" id="1436998"/>
    <lineage>
        <taxon>Bacteria</taxon>
        <taxon>Pseudomonadati</taxon>
        <taxon>Nitrospirota</taxon>
        <taxon>Nitrospiria</taxon>
        <taxon>Nitrospirales</taxon>
        <taxon>Nitrospiraceae</taxon>
        <taxon>Nitrospira</taxon>
    </lineage>
</organism>
<evidence type="ECO:0000313" key="7">
    <source>
        <dbReference type="EMBL" id="SPP64742.1"/>
    </source>
</evidence>
<evidence type="ECO:0000313" key="8">
    <source>
        <dbReference type="Proteomes" id="UP000248168"/>
    </source>
</evidence>
<evidence type="ECO:0000256" key="1">
    <source>
        <dbReference type="ARBA" id="ARBA00007405"/>
    </source>
</evidence>
<dbReference type="InterPro" id="IPR024434">
    <property type="entry name" value="TSCPD_dom"/>
</dbReference>
<dbReference type="RefSeq" id="WP_146216137.1">
    <property type="nucleotide sequence ID" value="NZ_OUNR01000012.1"/>
</dbReference>
<reference evidence="8" key="1">
    <citation type="submission" date="2018-04" db="EMBL/GenBank/DDBJ databases">
        <authorList>
            <person name="Lucker S."/>
            <person name="Sakoula D."/>
        </authorList>
    </citation>
    <scope>NUCLEOTIDE SEQUENCE [LARGE SCALE GENOMIC DNA]</scope>
</reference>
<evidence type="ECO:0000256" key="3">
    <source>
        <dbReference type="ARBA" id="ARBA00022634"/>
    </source>
</evidence>
<dbReference type="EC" id="1.17.4.1" evidence="2"/>
<dbReference type="GO" id="GO:0071897">
    <property type="term" value="P:DNA biosynthetic process"/>
    <property type="evidence" value="ECO:0007669"/>
    <property type="project" value="UniProtKB-KW"/>
</dbReference>
<keyword evidence="3" id="KW-0237">DNA synthesis</keyword>
<evidence type="ECO:0000256" key="4">
    <source>
        <dbReference type="ARBA" id="ARBA00022741"/>
    </source>
</evidence>
<sequence>MSQRLVLPARRRHVIQKVRISGQRTLYLSVHDDPQPAEIFLRLKGPDCTSELIGLYDVIARLMSVALQYGAPLEKVGDLLAGAKFDPCGPVSGHDRLKHCSSVPDLIGRHLLVEYCGHDELAHAQVSNGSSSIHQKIHREVPE</sequence>
<dbReference type="InParanoid" id="A0A330L6E7"/>
<dbReference type="AlphaFoldDB" id="A0A330L6E7"/>
<keyword evidence="8" id="KW-1185">Reference proteome</keyword>
<dbReference type="EMBL" id="OUNR01000012">
    <property type="protein sequence ID" value="SPP64742.1"/>
    <property type="molecule type" value="Genomic_DNA"/>
</dbReference>
<evidence type="ECO:0000256" key="2">
    <source>
        <dbReference type="ARBA" id="ARBA00012274"/>
    </source>
</evidence>
<dbReference type="Pfam" id="PF12637">
    <property type="entry name" value="TSCPD"/>
    <property type="match status" value="1"/>
</dbReference>
<dbReference type="OrthoDB" id="9762933at2"/>
<proteinExistence type="inferred from homology"/>
<gene>
    <name evidence="7" type="ORF">NITLEN_20382</name>
</gene>
<keyword evidence="4" id="KW-0547">Nucleotide-binding</keyword>
<name>A0A330L6E7_9BACT</name>
<dbReference type="GO" id="GO:0000166">
    <property type="term" value="F:nucleotide binding"/>
    <property type="evidence" value="ECO:0007669"/>
    <property type="project" value="UniProtKB-KW"/>
</dbReference>
<feature type="domain" description="TSCPD" evidence="6">
    <location>
        <begin position="10"/>
        <end position="111"/>
    </location>
</feature>
<evidence type="ECO:0000259" key="6">
    <source>
        <dbReference type="Pfam" id="PF12637"/>
    </source>
</evidence>
<accession>A0A330L6E7</accession>
<evidence type="ECO:0000256" key="5">
    <source>
        <dbReference type="ARBA" id="ARBA00047754"/>
    </source>
</evidence>